<feature type="compositionally biased region" description="Basic and acidic residues" evidence="1">
    <location>
        <begin position="118"/>
        <end position="131"/>
    </location>
</feature>
<accession>A0A0A0BVW1</accession>
<evidence type="ECO:0000256" key="1">
    <source>
        <dbReference type="SAM" id="MobiDB-lite"/>
    </source>
</evidence>
<feature type="transmembrane region" description="Helical" evidence="2">
    <location>
        <begin position="64"/>
        <end position="81"/>
    </location>
</feature>
<gene>
    <name evidence="3" type="ORF">N868_01715</name>
</gene>
<keyword evidence="2" id="KW-1133">Transmembrane helix</keyword>
<evidence type="ECO:0000256" key="2">
    <source>
        <dbReference type="SAM" id="Phobius"/>
    </source>
</evidence>
<keyword evidence="2" id="KW-0812">Transmembrane</keyword>
<dbReference type="RefSeq" id="WP_043603064.1">
    <property type="nucleotide sequence ID" value="NZ_AXCY01000008.1"/>
</dbReference>
<feature type="compositionally biased region" description="Low complexity" evidence="1">
    <location>
        <begin position="88"/>
        <end position="103"/>
    </location>
</feature>
<keyword evidence="4" id="KW-1185">Reference proteome</keyword>
<sequence length="131" mass="14360">MPLSEYEQRVLEQMERQLSSDDPKLVNTFQGRASSGLRRWVLVGLGAVVGLTVLVVGAATSNPIVGVLGFIVMFVSAVLAFSPPRRSGPTGVVGPDGTVRRPGTAPKPSRNQSFVQRMEARWERRRDERGR</sequence>
<dbReference type="AlphaFoldDB" id="A0A0A0BVW1"/>
<proteinExistence type="predicted"/>
<reference evidence="3 4" key="1">
    <citation type="submission" date="2013-08" db="EMBL/GenBank/DDBJ databases">
        <title>Genome sequencing of Cellulomonas carbonis T26.</title>
        <authorList>
            <person name="Chen F."/>
            <person name="Li Y."/>
            <person name="Wang G."/>
        </authorList>
    </citation>
    <scope>NUCLEOTIDE SEQUENCE [LARGE SCALE GENOMIC DNA]</scope>
    <source>
        <strain evidence="3 4">T26</strain>
    </source>
</reference>
<keyword evidence="2" id="KW-0472">Membrane</keyword>
<dbReference type="EMBL" id="AXCY01000008">
    <property type="protein sequence ID" value="KGM12115.1"/>
    <property type="molecule type" value="Genomic_DNA"/>
</dbReference>
<reference evidence="3 4" key="2">
    <citation type="journal article" date="2015" name="Stand. Genomic Sci.">
        <title>Draft genome sequence of Cellulomonas carbonis T26(T) and comparative analysis of six Cellulomonas genomes.</title>
        <authorList>
            <person name="Zhuang W."/>
            <person name="Zhang S."/>
            <person name="Xia X."/>
            <person name="Wang G."/>
        </authorList>
    </citation>
    <scope>NUCLEOTIDE SEQUENCE [LARGE SCALE GENOMIC DNA]</scope>
    <source>
        <strain evidence="3 4">T26</strain>
    </source>
</reference>
<dbReference type="Pfam" id="PF11239">
    <property type="entry name" value="DUF3040"/>
    <property type="match status" value="1"/>
</dbReference>
<evidence type="ECO:0000313" key="3">
    <source>
        <dbReference type="EMBL" id="KGM12115.1"/>
    </source>
</evidence>
<dbReference type="InterPro" id="IPR021401">
    <property type="entry name" value="DUF3040"/>
</dbReference>
<evidence type="ECO:0008006" key="5">
    <source>
        <dbReference type="Google" id="ProtNLM"/>
    </source>
</evidence>
<name>A0A0A0BVW1_9CELL</name>
<organism evidence="3 4">
    <name type="scientific">Cellulomonas carbonis T26</name>
    <dbReference type="NCBI Taxonomy" id="947969"/>
    <lineage>
        <taxon>Bacteria</taxon>
        <taxon>Bacillati</taxon>
        <taxon>Actinomycetota</taxon>
        <taxon>Actinomycetes</taxon>
        <taxon>Micrococcales</taxon>
        <taxon>Cellulomonadaceae</taxon>
        <taxon>Cellulomonas</taxon>
    </lineage>
</organism>
<feature type="transmembrane region" description="Helical" evidence="2">
    <location>
        <begin position="40"/>
        <end position="58"/>
    </location>
</feature>
<feature type="region of interest" description="Disordered" evidence="1">
    <location>
        <begin position="84"/>
        <end position="131"/>
    </location>
</feature>
<protein>
    <recommendedName>
        <fullName evidence="5">DUF3040 domain-containing protein</fullName>
    </recommendedName>
</protein>
<evidence type="ECO:0000313" key="4">
    <source>
        <dbReference type="Proteomes" id="UP000029839"/>
    </source>
</evidence>
<comment type="caution">
    <text evidence="3">The sequence shown here is derived from an EMBL/GenBank/DDBJ whole genome shotgun (WGS) entry which is preliminary data.</text>
</comment>
<dbReference type="OrthoDB" id="5244024at2"/>
<dbReference type="Proteomes" id="UP000029839">
    <property type="component" value="Unassembled WGS sequence"/>
</dbReference>